<dbReference type="SMART" id="SM00943">
    <property type="entry name" value="Prim-Pol"/>
    <property type="match status" value="1"/>
</dbReference>
<dbReference type="Proteomes" id="UP000772196">
    <property type="component" value="Unassembled WGS sequence"/>
</dbReference>
<sequence>MNEHQYAALQLAASGFPVLPLRVGKVPFGNCRTCTRNACGGRPNMRTPGPCACPAPCHGWAAATTNPTVITSGIWRRAWVQASAVAYHPGGAGLTVVDLDDADALAWARESLPATQTVLTTRGEHWLYQGAMQSANAVRPGVDIKSTMQYARWLGPGTGTLTALPDVVRALIVKERASVRPVAVTVRAPGRNGPCPHRTPTYLERGLAMAEQRVTDASSAVHATVYRTFLAVLSTHGRCGCLTDTHIARLFTAAQAKGETARHCTDAWANARTALGM</sequence>
<gene>
    <name evidence="2" type="ORF">HFV08_10000</name>
</gene>
<organism evidence="2 3">
    <name type="scientific">Streptomyces physcomitrii</name>
    <dbReference type="NCBI Taxonomy" id="2724184"/>
    <lineage>
        <taxon>Bacteria</taxon>
        <taxon>Bacillati</taxon>
        <taxon>Actinomycetota</taxon>
        <taxon>Actinomycetes</taxon>
        <taxon>Kitasatosporales</taxon>
        <taxon>Streptomycetaceae</taxon>
        <taxon>Streptomyces</taxon>
    </lineage>
</organism>
<dbReference type="EMBL" id="JAAWWP010000005">
    <property type="protein sequence ID" value="NKI41567.1"/>
    <property type="molecule type" value="Genomic_DNA"/>
</dbReference>
<accession>A0ABX1GZN8</accession>
<evidence type="ECO:0000313" key="2">
    <source>
        <dbReference type="EMBL" id="NKI41567.1"/>
    </source>
</evidence>
<name>A0ABX1GZN8_9ACTN</name>
<comment type="caution">
    <text evidence="2">The sequence shown here is derived from an EMBL/GenBank/DDBJ whole genome shotgun (WGS) entry which is preliminary data.</text>
</comment>
<dbReference type="InterPro" id="IPR015330">
    <property type="entry name" value="DNA_primase/pol_bifunc_N"/>
</dbReference>
<proteinExistence type="predicted"/>
<keyword evidence="3" id="KW-1185">Reference proteome</keyword>
<reference evidence="2 3" key="1">
    <citation type="submission" date="2020-04" db="EMBL/GenBank/DDBJ databases">
        <title>Phylogenetic Diversity and Antibacterial Activity against Ralstonia solanacearum of Endophytic Actinomycete Isolated from Moss.</title>
        <authorList>
            <person name="Zhuang X."/>
        </authorList>
    </citation>
    <scope>NUCLEOTIDE SEQUENCE [LARGE SCALE GENOMIC DNA]</scope>
    <source>
        <strain evidence="2 3">LD120</strain>
    </source>
</reference>
<evidence type="ECO:0000259" key="1">
    <source>
        <dbReference type="SMART" id="SM00943"/>
    </source>
</evidence>
<protein>
    <submittedName>
        <fullName evidence="2">Bifunctional DNA primase/polymerase</fullName>
    </submittedName>
</protein>
<dbReference type="RefSeq" id="WP_168537991.1">
    <property type="nucleotide sequence ID" value="NZ_JAAWWP010000005.1"/>
</dbReference>
<feature type="domain" description="DNA primase/polymerase bifunctional N-terminal" evidence="1">
    <location>
        <begin position="8"/>
        <end position="168"/>
    </location>
</feature>
<dbReference type="Pfam" id="PF09250">
    <property type="entry name" value="Prim-Pol"/>
    <property type="match status" value="1"/>
</dbReference>
<evidence type="ECO:0000313" key="3">
    <source>
        <dbReference type="Proteomes" id="UP000772196"/>
    </source>
</evidence>